<dbReference type="NCBIfam" id="TIGR03083">
    <property type="entry name" value="maleylpyruvate isomerase family mycothiol-dependent enzyme"/>
    <property type="match status" value="1"/>
</dbReference>
<accession>A0ABV9S0R8</accession>
<dbReference type="Proteomes" id="UP001595859">
    <property type="component" value="Unassembled WGS sequence"/>
</dbReference>
<evidence type="ECO:0000313" key="2">
    <source>
        <dbReference type="EMBL" id="MFC4854181.1"/>
    </source>
</evidence>
<dbReference type="InterPro" id="IPR024344">
    <property type="entry name" value="MDMPI_metal-binding"/>
</dbReference>
<dbReference type="NCBIfam" id="TIGR03086">
    <property type="entry name" value="TIGR03086 family metal-binding protein"/>
    <property type="match status" value="1"/>
</dbReference>
<sequence>MLTKAYDATAAVLAEVTDWSAPSPCAGWTVRDVANHLVDAMCTFAAAVDGGQGEYRGEDLPGAYREAADRCLAVFEDPAVLAASHPFPPGPTPGSVIARISLSESLVHGWDVARGAGVAYRPAPEVVDAVREFTAGPPPEEGMFAPPVVPSSDDPMTVLLAHLGRKA</sequence>
<evidence type="ECO:0000259" key="1">
    <source>
        <dbReference type="Pfam" id="PF11716"/>
    </source>
</evidence>
<organism evidence="2 3">
    <name type="scientific">Actinophytocola glycyrrhizae</name>
    <dbReference type="NCBI Taxonomy" id="2044873"/>
    <lineage>
        <taxon>Bacteria</taxon>
        <taxon>Bacillati</taxon>
        <taxon>Actinomycetota</taxon>
        <taxon>Actinomycetes</taxon>
        <taxon>Pseudonocardiales</taxon>
        <taxon>Pseudonocardiaceae</taxon>
    </lineage>
</organism>
<comment type="caution">
    <text evidence="2">The sequence shown here is derived from an EMBL/GenBank/DDBJ whole genome shotgun (WGS) entry which is preliminary data.</text>
</comment>
<dbReference type="InterPro" id="IPR017520">
    <property type="entry name" value="CHP03086"/>
</dbReference>
<keyword evidence="3" id="KW-1185">Reference proteome</keyword>
<dbReference type="Pfam" id="PF11716">
    <property type="entry name" value="MDMPI_N"/>
    <property type="match status" value="1"/>
</dbReference>
<dbReference type="SUPFAM" id="SSF109854">
    <property type="entry name" value="DinB/YfiT-like putative metalloenzymes"/>
    <property type="match status" value="1"/>
</dbReference>
<evidence type="ECO:0000313" key="3">
    <source>
        <dbReference type="Proteomes" id="UP001595859"/>
    </source>
</evidence>
<dbReference type="RefSeq" id="WP_378056131.1">
    <property type="nucleotide sequence ID" value="NZ_JBHSIS010000006.1"/>
</dbReference>
<reference evidence="3" key="1">
    <citation type="journal article" date="2019" name="Int. J. Syst. Evol. Microbiol.">
        <title>The Global Catalogue of Microorganisms (GCM) 10K type strain sequencing project: providing services to taxonomists for standard genome sequencing and annotation.</title>
        <authorList>
            <consortium name="The Broad Institute Genomics Platform"/>
            <consortium name="The Broad Institute Genome Sequencing Center for Infectious Disease"/>
            <person name="Wu L."/>
            <person name="Ma J."/>
        </authorList>
    </citation>
    <scope>NUCLEOTIDE SEQUENCE [LARGE SCALE GENOMIC DNA]</scope>
    <source>
        <strain evidence="3">ZS-22-S1</strain>
    </source>
</reference>
<gene>
    <name evidence="2" type="ORF">ACFPCV_11775</name>
</gene>
<feature type="domain" description="Mycothiol-dependent maleylpyruvate isomerase metal-binding" evidence="1">
    <location>
        <begin position="4"/>
        <end position="113"/>
    </location>
</feature>
<dbReference type="Gene3D" id="1.20.120.450">
    <property type="entry name" value="dinb family like domain"/>
    <property type="match status" value="1"/>
</dbReference>
<dbReference type="InterPro" id="IPR034660">
    <property type="entry name" value="DinB/YfiT-like"/>
</dbReference>
<dbReference type="EMBL" id="JBHSIS010000006">
    <property type="protein sequence ID" value="MFC4854181.1"/>
    <property type="molecule type" value="Genomic_DNA"/>
</dbReference>
<protein>
    <submittedName>
        <fullName evidence="2">TIGR03086 family metal-binding protein</fullName>
    </submittedName>
</protein>
<dbReference type="InterPro" id="IPR017517">
    <property type="entry name" value="Maleyloyr_isom"/>
</dbReference>
<name>A0ABV9S0R8_9PSEU</name>
<proteinExistence type="predicted"/>